<accession>A0A3N2CQL9</accession>
<dbReference type="InterPro" id="IPR027383">
    <property type="entry name" value="Znf_put"/>
</dbReference>
<dbReference type="Proteomes" id="UP000281738">
    <property type="component" value="Unassembled WGS sequence"/>
</dbReference>
<evidence type="ECO:0000259" key="1">
    <source>
        <dbReference type="Pfam" id="PF13490"/>
    </source>
</evidence>
<sequence>MSADDRRPAAATTSSLEGVDAADCSEVLGRVFFFLDNELEQADCAQIEHHLEECGPCLARYDLERTVKTLVARSCSERAPDTLRQRVMVSIREVQVEIVRRDPSA</sequence>
<evidence type="ECO:0000313" key="2">
    <source>
        <dbReference type="EMBL" id="ROR89811.1"/>
    </source>
</evidence>
<name>A0A3N2CQL9_9ACTN</name>
<dbReference type="RefSeq" id="WP_123389082.1">
    <property type="nucleotide sequence ID" value="NZ_RKHO01000001.1"/>
</dbReference>
<reference evidence="2 3" key="1">
    <citation type="submission" date="2018-11" db="EMBL/GenBank/DDBJ databases">
        <title>Sequencing the genomes of 1000 actinobacteria strains.</title>
        <authorList>
            <person name="Klenk H.-P."/>
        </authorList>
    </citation>
    <scope>NUCLEOTIDE SEQUENCE [LARGE SCALE GENOMIC DNA]</scope>
    <source>
        <strain evidence="2 3">DSM 12652</strain>
    </source>
</reference>
<comment type="caution">
    <text evidence="2">The sequence shown here is derived from an EMBL/GenBank/DDBJ whole genome shotgun (WGS) entry which is preliminary data.</text>
</comment>
<feature type="domain" description="Putative zinc-finger" evidence="1">
    <location>
        <begin position="24"/>
        <end position="57"/>
    </location>
</feature>
<dbReference type="AlphaFoldDB" id="A0A3N2CQL9"/>
<dbReference type="InterPro" id="IPR024020">
    <property type="entry name" value="Anit_sigma_mycothiol_RsrA"/>
</dbReference>
<keyword evidence="3" id="KW-1185">Reference proteome</keyword>
<dbReference type="EMBL" id="RKHO01000001">
    <property type="protein sequence ID" value="ROR89811.1"/>
    <property type="molecule type" value="Genomic_DNA"/>
</dbReference>
<proteinExistence type="predicted"/>
<dbReference type="Pfam" id="PF13490">
    <property type="entry name" value="zf-HC2"/>
    <property type="match status" value="1"/>
</dbReference>
<dbReference type="NCBIfam" id="TIGR03988">
    <property type="entry name" value="antisig_RsrA"/>
    <property type="match status" value="1"/>
</dbReference>
<evidence type="ECO:0000313" key="3">
    <source>
        <dbReference type="Proteomes" id="UP000281738"/>
    </source>
</evidence>
<protein>
    <submittedName>
        <fullName evidence="2">Mycothiol system anti-sigma-R factor</fullName>
    </submittedName>
</protein>
<gene>
    <name evidence="2" type="ORF">EDD33_0641</name>
</gene>
<organism evidence="2 3">
    <name type="scientific">Nocardioides aurantiacus</name>
    <dbReference type="NCBI Taxonomy" id="86796"/>
    <lineage>
        <taxon>Bacteria</taxon>
        <taxon>Bacillati</taxon>
        <taxon>Actinomycetota</taxon>
        <taxon>Actinomycetes</taxon>
        <taxon>Propionibacteriales</taxon>
        <taxon>Nocardioidaceae</taxon>
        <taxon>Nocardioides</taxon>
    </lineage>
</organism>
<dbReference type="OrthoDB" id="3267840at2"/>